<evidence type="ECO:0008006" key="4">
    <source>
        <dbReference type="Google" id="ProtNLM"/>
    </source>
</evidence>
<sequence length="240" mass="26789">MKLSRKKNGNLEMLRLTLSRRGRPSFTLFPMVHVADRAFFRQVAREADAHDLVLKEGVRAAAGRTANRSHRIATAGHRTLAAQSRSMSESGGDHWINADLAPDKFGRHWRKLPLLRRALFHILLPVLSLFLRLPAARRQMIDVLAELGPQDDGSIDEIFGDGFHDAVVKRRDQALIDACIDVIDTWDEGKVAVVWGAAHIPPLVMVLMGTHGYRITSRQWITAMTAPGQPVQDVVNSDRA</sequence>
<evidence type="ECO:0000313" key="3">
    <source>
        <dbReference type="Proteomes" id="UP000428330"/>
    </source>
</evidence>
<protein>
    <recommendedName>
        <fullName evidence="4">TraB/GumN family protein</fullName>
    </recommendedName>
</protein>
<dbReference type="AlphaFoldDB" id="A0A6I6IUT1"/>
<keyword evidence="1" id="KW-0812">Transmembrane</keyword>
<accession>A0A6I6IUT1</accession>
<keyword evidence="3" id="KW-1185">Reference proteome</keyword>
<dbReference type="KEGG" id="rom:EI983_17585"/>
<keyword evidence="1" id="KW-1133">Transmembrane helix</keyword>
<proteinExistence type="predicted"/>
<reference evidence="3" key="1">
    <citation type="submission" date="2018-12" db="EMBL/GenBank/DDBJ databases">
        <title>Complete genome sequence of Roseovarius sp. MME-070.</title>
        <authorList>
            <person name="Nam Y.-D."/>
            <person name="Kang J."/>
            <person name="Chung W.-H."/>
            <person name="Park Y.S."/>
        </authorList>
    </citation>
    <scope>NUCLEOTIDE SEQUENCE [LARGE SCALE GENOMIC DNA]</scope>
    <source>
        <strain evidence="3">MME-070</strain>
    </source>
</reference>
<organism evidence="2 3">
    <name type="scientific">Roseovarius faecimaris</name>
    <dbReference type="NCBI Taxonomy" id="2494550"/>
    <lineage>
        <taxon>Bacteria</taxon>
        <taxon>Pseudomonadati</taxon>
        <taxon>Pseudomonadota</taxon>
        <taxon>Alphaproteobacteria</taxon>
        <taxon>Rhodobacterales</taxon>
        <taxon>Roseobacteraceae</taxon>
        <taxon>Roseovarius</taxon>
    </lineage>
</organism>
<dbReference type="RefSeq" id="WP_157708663.1">
    <property type="nucleotide sequence ID" value="NZ_CP034348.1"/>
</dbReference>
<name>A0A6I6IUT1_9RHOB</name>
<gene>
    <name evidence="2" type="ORF">EI983_17585</name>
</gene>
<evidence type="ECO:0000256" key="1">
    <source>
        <dbReference type="SAM" id="Phobius"/>
    </source>
</evidence>
<dbReference type="EMBL" id="CP034348">
    <property type="protein sequence ID" value="QGX99982.1"/>
    <property type="molecule type" value="Genomic_DNA"/>
</dbReference>
<evidence type="ECO:0000313" key="2">
    <source>
        <dbReference type="EMBL" id="QGX99982.1"/>
    </source>
</evidence>
<keyword evidence="1" id="KW-0472">Membrane</keyword>
<feature type="transmembrane region" description="Helical" evidence="1">
    <location>
        <begin position="114"/>
        <end position="133"/>
    </location>
</feature>
<dbReference type="Proteomes" id="UP000428330">
    <property type="component" value="Chromosome"/>
</dbReference>
<dbReference type="OrthoDB" id="7834500at2"/>